<dbReference type="InterPro" id="IPR023214">
    <property type="entry name" value="HAD_sf"/>
</dbReference>
<dbReference type="NCBIfam" id="TIGR01488">
    <property type="entry name" value="HAD-SF-IB"/>
    <property type="match status" value="1"/>
</dbReference>
<comment type="cofactor">
    <cofactor evidence="1">
        <name>Mg(2+)</name>
        <dbReference type="ChEBI" id="CHEBI:18420"/>
    </cofactor>
</comment>
<keyword evidence="3" id="KW-0378">Hydrolase</keyword>
<gene>
    <name evidence="5" type="ORF">E2562_022698</name>
</gene>
<dbReference type="Proteomes" id="UP000479710">
    <property type="component" value="Unassembled WGS sequence"/>
</dbReference>
<keyword evidence="4" id="KW-0460">Magnesium</keyword>
<dbReference type="GO" id="GO:0046872">
    <property type="term" value="F:metal ion binding"/>
    <property type="evidence" value="ECO:0007669"/>
    <property type="project" value="UniProtKB-KW"/>
</dbReference>
<sequence length="334" mass="37004">MLRSDAHLVIFFGIFPPSRSPGPVYKPRPPLLIKSKQKEKPQLLGHRTEREQESIGISVEMAGIVVVFDFDKTIIDVDSDNWVVDGLGATEEFERLLPTMPWNTLMDTMMGELHARGKTLDDVAAVLRAASLDPHVVAAIKACYGLGCDLRILSDANRFFIETILDHHSLRGYFSEINTNPSTVEGDGGRLRIAPYHDFLAGPAHGCGLGICPPNMCKGQVLDRIRTSAGADKRIIYLGDGRGDYCPSLRLGRDDFMMPRKGFPVWELICEDPSLLQAEVHPWADGEEMEETLLRLVGRVLLEGRNLPPLDCKLESLPAVGVQDGLPMPLRIKN</sequence>
<evidence type="ECO:0000256" key="1">
    <source>
        <dbReference type="ARBA" id="ARBA00001946"/>
    </source>
</evidence>
<dbReference type="Gene3D" id="3.40.50.1000">
    <property type="entry name" value="HAD superfamily/HAD-like"/>
    <property type="match status" value="1"/>
</dbReference>
<evidence type="ECO:0000256" key="2">
    <source>
        <dbReference type="ARBA" id="ARBA00022723"/>
    </source>
</evidence>
<reference evidence="5 6" key="1">
    <citation type="submission" date="2019-11" db="EMBL/GenBank/DDBJ databases">
        <title>Whole genome sequence of Oryza granulata.</title>
        <authorList>
            <person name="Li W."/>
        </authorList>
    </citation>
    <scope>NUCLEOTIDE SEQUENCE [LARGE SCALE GENOMIC DNA]</scope>
    <source>
        <strain evidence="6">cv. Menghai</strain>
        <tissue evidence="5">Leaf</tissue>
    </source>
</reference>
<proteinExistence type="predicted"/>
<accession>A0A6G1E0U3</accession>
<dbReference type="GO" id="GO:0016791">
    <property type="term" value="F:phosphatase activity"/>
    <property type="evidence" value="ECO:0007669"/>
    <property type="project" value="InterPro"/>
</dbReference>
<comment type="caution">
    <text evidence="5">The sequence shown here is derived from an EMBL/GenBank/DDBJ whole genome shotgun (WGS) entry which is preliminary data.</text>
</comment>
<name>A0A6G1E0U3_9ORYZ</name>
<dbReference type="EMBL" id="SPHZ02000005">
    <property type="protein sequence ID" value="KAF0918112.1"/>
    <property type="molecule type" value="Genomic_DNA"/>
</dbReference>
<dbReference type="OrthoDB" id="10267182at2759"/>
<evidence type="ECO:0000256" key="4">
    <source>
        <dbReference type="ARBA" id="ARBA00022842"/>
    </source>
</evidence>
<dbReference type="Pfam" id="PF06888">
    <property type="entry name" value="Put_Phosphatase"/>
    <property type="match status" value="1"/>
</dbReference>
<dbReference type="InterPro" id="IPR036412">
    <property type="entry name" value="HAD-like_sf"/>
</dbReference>
<protein>
    <recommendedName>
        <fullName evidence="7">Phosphatase</fullName>
    </recommendedName>
</protein>
<dbReference type="NCBIfam" id="TIGR01489">
    <property type="entry name" value="DKMTPPase-SF"/>
    <property type="match status" value="1"/>
</dbReference>
<dbReference type="PANTHER" id="PTHR20889:SF12">
    <property type="entry name" value="LP01149P"/>
    <property type="match status" value="1"/>
</dbReference>
<dbReference type="InterPro" id="IPR006384">
    <property type="entry name" value="HAD_hydro_PyrdxlP_Pase-like"/>
</dbReference>
<dbReference type="AlphaFoldDB" id="A0A6G1E0U3"/>
<dbReference type="SUPFAM" id="SSF56784">
    <property type="entry name" value="HAD-like"/>
    <property type="match status" value="1"/>
</dbReference>
<evidence type="ECO:0008006" key="7">
    <source>
        <dbReference type="Google" id="ProtNLM"/>
    </source>
</evidence>
<keyword evidence="2" id="KW-0479">Metal-binding</keyword>
<dbReference type="PANTHER" id="PTHR20889">
    <property type="entry name" value="PHOSPHATASE, ORPHAN 1, 2"/>
    <property type="match status" value="1"/>
</dbReference>
<evidence type="ECO:0000313" key="6">
    <source>
        <dbReference type="Proteomes" id="UP000479710"/>
    </source>
</evidence>
<evidence type="ECO:0000256" key="3">
    <source>
        <dbReference type="ARBA" id="ARBA00022801"/>
    </source>
</evidence>
<organism evidence="5 6">
    <name type="scientific">Oryza meyeriana var. granulata</name>
    <dbReference type="NCBI Taxonomy" id="110450"/>
    <lineage>
        <taxon>Eukaryota</taxon>
        <taxon>Viridiplantae</taxon>
        <taxon>Streptophyta</taxon>
        <taxon>Embryophyta</taxon>
        <taxon>Tracheophyta</taxon>
        <taxon>Spermatophyta</taxon>
        <taxon>Magnoliopsida</taxon>
        <taxon>Liliopsida</taxon>
        <taxon>Poales</taxon>
        <taxon>Poaceae</taxon>
        <taxon>BOP clade</taxon>
        <taxon>Oryzoideae</taxon>
        <taxon>Oryzeae</taxon>
        <taxon>Oryzinae</taxon>
        <taxon>Oryza</taxon>
        <taxon>Oryza meyeriana</taxon>
    </lineage>
</organism>
<evidence type="ECO:0000313" key="5">
    <source>
        <dbReference type="EMBL" id="KAF0918112.1"/>
    </source>
</evidence>
<dbReference type="InterPro" id="IPR016965">
    <property type="entry name" value="Pase_PHOSPHO-typ"/>
</dbReference>
<keyword evidence="6" id="KW-1185">Reference proteome</keyword>